<protein>
    <submittedName>
        <fullName evidence="2">Transposase</fullName>
    </submittedName>
</protein>
<dbReference type="AlphaFoldDB" id="A0A450ZCX8"/>
<dbReference type="InterPro" id="IPR002560">
    <property type="entry name" value="Transposase_DDE"/>
</dbReference>
<evidence type="ECO:0000259" key="1">
    <source>
        <dbReference type="Pfam" id="PF01610"/>
    </source>
</evidence>
<organism evidence="2">
    <name type="scientific">Candidatus Kentrum sp. TC</name>
    <dbReference type="NCBI Taxonomy" id="2126339"/>
    <lineage>
        <taxon>Bacteria</taxon>
        <taxon>Pseudomonadati</taxon>
        <taxon>Pseudomonadota</taxon>
        <taxon>Gammaproteobacteria</taxon>
        <taxon>Candidatus Kentrum</taxon>
    </lineage>
</organism>
<name>A0A450ZCX8_9GAMM</name>
<gene>
    <name evidence="2" type="ORF">BECKTC1821D_GA0114238_11362</name>
</gene>
<reference evidence="2" key="1">
    <citation type="submission" date="2019-02" db="EMBL/GenBank/DDBJ databases">
        <authorList>
            <person name="Gruber-Vodicka R. H."/>
            <person name="Seah K. B. B."/>
        </authorList>
    </citation>
    <scope>NUCLEOTIDE SEQUENCE</scope>
    <source>
        <strain evidence="2">BECK_BZ123</strain>
    </source>
</reference>
<evidence type="ECO:0000313" key="2">
    <source>
        <dbReference type="EMBL" id="VFK51628.1"/>
    </source>
</evidence>
<accession>A0A450ZCX8</accession>
<proteinExistence type="predicted"/>
<feature type="domain" description="Transposase IS204/IS1001/IS1096/IS1165 DDE" evidence="1">
    <location>
        <begin position="2"/>
        <end position="58"/>
    </location>
</feature>
<sequence>MRLRIEPMKRVARMLKNHRPLLLNWFRAKGQFSSDIVEGLNNKAKLTTRKAYGFRTYHSAEIALYHALGNLPVPESTHKFF</sequence>
<dbReference type="EMBL" id="CAADFS010000136">
    <property type="protein sequence ID" value="VFK51628.1"/>
    <property type="molecule type" value="Genomic_DNA"/>
</dbReference>
<dbReference type="Pfam" id="PF01610">
    <property type="entry name" value="DDE_Tnp_ISL3"/>
    <property type="match status" value="1"/>
</dbReference>